<dbReference type="CDD" id="cd08152">
    <property type="entry name" value="y4iL_like"/>
    <property type="match status" value="1"/>
</dbReference>
<dbReference type="AlphaFoldDB" id="A0A3S1AQW6"/>
<evidence type="ECO:0000313" key="3">
    <source>
        <dbReference type="Proteomes" id="UP000271624"/>
    </source>
</evidence>
<evidence type="ECO:0000313" key="2">
    <source>
        <dbReference type="EMBL" id="RUT07152.1"/>
    </source>
</evidence>
<keyword evidence="3" id="KW-1185">Reference proteome</keyword>
<evidence type="ECO:0000256" key="1">
    <source>
        <dbReference type="SAM" id="MobiDB-lite"/>
    </source>
</evidence>
<sequence length="367" mass="41688">MSNQDLSYIRYSDDVEVKQPDEEKTIEDIIASFERMRRFVYDKHRHALRGAHAKGHGAVKGKLTIYDNLPTELRQGLFREPRTYDVIIRFSNAPGDIIPDAVSSFRGMAIKVIGVEGHKVLEEKASALTQDFLMINHPSFPSGDVKKYLLEQLAQEKVVTVPEEALQVVTTALRTVNAVTEKVGVELYPTSLGITKPETHILGETFFTTAALRYGDYIAKISAVPVSESLIPLIGKHIKVDNHSVLRDLIVEFFRENGAEYELRTQLCTNLERMPVEDAGIVWPEEESQYQAIAKITIPPQDAYSPARRVYADEVLSFSSWHCIPEHRPLGSIQRVRLKAYETSSRFRHEMNQQPRVEPRSIDEMPD</sequence>
<dbReference type="OrthoDB" id="336698at2"/>
<evidence type="ECO:0008006" key="4">
    <source>
        <dbReference type="Google" id="ProtNLM"/>
    </source>
</evidence>
<gene>
    <name evidence="2" type="ORF">DSM106972_024130</name>
</gene>
<dbReference type="PANTHER" id="PTHR36195">
    <property type="entry name" value="DOMAIN PROTEIN, PUTATIVE (AFU_ORTHOLOGUE AFUA_5G01990)-RELATED-RELATED"/>
    <property type="match status" value="1"/>
</dbReference>
<dbReference type="Gene3D" id="2.40.180.10">
    <property type="entry name" value="Catalase core domain"/>
    <property type="match status" value="1"/>
</dbReference>
<protein>
    <recommendedName>
        <fullName evidence="4">Catalase</fullName>
    </recommendedName>
</protein>
<reference evidence="2" key="1">
    <citation type="submission" date="2018-12" db="EMBL/GenBank/DDBJ databases">
        <authorList>
            <person name="Will S."/>
            <person name="Neumann-Schaal M."/>
            <person name="Henke P."/>
        </authorList>
    </citation>
    <scope>NUCLEOTIDE SEQUENCE</scope>
    <source>
        <strain evidence="2">PCC 7102</strain>
    </source>
</reference>
<dbReference type="RefSeq" id="WP_127080990.1">
    <property type="nucleotide sequence ID" value="NZ_RSCL01000005.1"/>
</dbReference>
<dbReference type="EMBL" id="RSCL01000005">
    <property type="protein sequence ID" value="RUT07152.1"/>
    <property type="molecule type" value="Genomic_DNA"/>
</dbReference>
<accession>A0A3S1AQW6</accession>
<dbReference type="Proteomes" id="UP000271624">
    <property type="component" value="Unassembled WGS sequence"/>
</dbReference>
<dbReference type="SUPFAM" id="SSF56634">
    <property type="entry name" value="Heme-dependent catalase-like"/>
    <property type="match status" value="1"/>
</dbReference>
<reference evidence="2" key="2">
    <citation type="journal article" date="2019" name="Genome Biol. Evol.">
        <title>Day and night: Metabolic profiles and evolutionary relationships of six axenic non-marine cyanobacteria.</title>
        <authorList>
            <person name="Will S.E."/>
            <person name="Henke P."/>
            <person name="Boedeker C."/>
            <person name="Huang S."/>
            <person name="Brinkmann H."/>
            <person name="Rohde M."/>
            <person name="Jarek M."/>
            <person name="Friedl T."/>
            <person name="Seufert S."/>
            <person name="Schumacher M."/>
            <person name="Overmann J."/>
            <person name="Neumann-Schaal M."/>
            <person name="Petersen J."/>
        </authorList>
    </citation>
    <scope>NUCLEOTIDE SEQUENCE [LARGE SCALE GENOMIC DNA]</scope>
    <source>
        <strain evidence="2">PCC 7102</strain>
    </source>
</reference>
<name>A0A3S1AQW6_9CYAN</name>
<proteinExistence type="predicted"/>
<dbReference type="PANTHER" id="PTHR36195:SF4">
    <property type="entry name" value="DOMAIN PROTEIN, PUTATIVE (AFU_ORTHOLOGUE AFUA_5G01990)-RELATED"/>
    <property type="match status" value="1"/>
</dbReference>
<organism evidence="2 3">
    <name type="scientific">Dulcicalothrix desertica PCC 7102</name>
    <dbReference type="NCBI Taxonomy" id="232991"/>
    <lineage>
        <taxon>Bacteria</taxon>
        <taxon>Bacillati</taxon>
        <taxon>Cyanobacteriota</taxon>
        <taxon>Cyanophyceae</taxon>
        <taxon>Nostocales</taxon>
        <taxon>Calotrichaceae</taxon>
        <taxon>Dulcicalothrix</taxon>
    </lineage>
</organism>
<feature type="region of interest" description="Disordered" evidence="1">
    <location>
        <begin position="347"/>
        <end position="367"/>
    </location>
</feature>
<dbReference type="InterPro" id="IPR020835">
    <property type="entry name" value="Catalase_sf"/>
</dbReference>
<dbReference type="GO" id="GO:0020037">
    <property type="term" value="F:heme binding"/>
    <property type="evidence" value="ECO:0007669"/>
    <property type="project" value="InterPro"/>
</dbReference>
<comment type="caution">
    <text evidence="2">The sequence shown here is derived from an EMBL/GenBank/DDBJ whole genome shotgun (WGS) entry which is preliminary data.</text>
</comment>